<feature type="transmembrane region" description="Helical" evidence="6">
    <location>
        <begin position="126"/>
        <end position="150"/>
    </location>
</feature>
<dbReference type="STRING" id="36849.OXPF_33140"/>
<dbReference type="EC" id="1.8.1.8" evidence="8"/>
<dbReference type="GO" id="GO:0016020">
    <property type="term" value="C:membrane"/>
    <property type="evidence" value="ECO:0007669"/>
    <property type="project" value="UniProtKB-SubCell"/>
</dbReference>
<keyword evidence="4 6" id="KW-1133">Transmembrane helix</keyword>
<evidence type="ECO:0000259" key="7">
    <source>
        <dbReference type="Pfam" id="PF02683"/>
    </source>
</evidence>
<name>A0A0N8NSV2_9CLOT</name>
<keyword evidence="8" id="KW-0560">Oxidoreductase</keyword>
<dbReference type="Proteomes" id="UP000050326">
    <property type="component" value="Unassembled WGS sequence"/>
</dbReference>
<evidence type="ECO:0000256" key="3">
    <source>
        <dbReference type="ARBA" id="ARBA00022692"/>
    </source>
</evidence>
<keyword evidence="5 6" id="KW-0472">Membrane</keyword>
<evidence type="ECO:0000256" key="1">
    <source>
        <dbReference type="ARBA" id="ARBA00004141"/>
    </source>
</evidence>
<dbReference type="OrthoDB" id="9809733at2"/>
<comment type="caution">
    <text evidence="8">The sequence shown here is derived from an EMBL/GenBank/DDBJ whole genome shotgun (WGS) entry which is preliminary data.</text>
</comment>
<dbReference type="RefSeq" id="WP_054876311.1">
    <property type="nucleotide sequence ID" value="NZ_LKET01000043.1"/>
</dbReference>
<keyword evidence="9" id="KW-1185">Reference proteome</keyword>
<evidence type="ECO:0000256" key="6">
    <source>
        <dbReference type="SAM" id="Phobius"/>
    </source>
</evidence>
<evidence type="ECO:0000256" key="2">
    <source>
        <dbReference type="ARBA" id="ARBA00006143"/>
    </source>
</evidence>
<dbReference type="Pfam" id="PF02683">
    <property type="entry name" value="DsbD_TM"/>
    <property type="match status" value="1"/>
</dbReference>
<evidence type="ECO:0000256" key="4">
    <source>
        <dbReference type="ARBA" id="ARBA00022989"/>
    </source>
</evidence>
<gene>
    <name evidence="8" type="primary">dsbD</name>
    <name evidence="8" type="ORF">OXPF_33140</name>
</gene>
<dbReference type="PANTHER" id="PTHR31272:SF4">
    <property type="entry name" value="CYTOCHROME C-TYPE BIOGENESIS PROTEIN HI_1454-RELATED"/>
    <property type="match status" value="1"/>
</dbReference>
<keyword evidence="3 6" id="KW-0812">Transmembrane</keyword>
<comment type="similarity">
    <text evidence="2">Belongs to the DsbD family.</text>
</comment>
<feature type="transmembrane region" description="Helical" evidence="6">
    <location>
        <begin position="52"/>
        <end position="76"/>
    </location>
</feature>
<feature type="transmembrane region" description="Helical" evidence="6">
    <location>
        <begin position="198"/>
        <end position="218"/>
    </location>
</feature>
<sequence length="225" mass="24645">MKNISLYLVFIEGMASFLSPCLLPLLPVYIGYLSGEATIGRQDKRALIINSLFFSLGLTLVFIAMGATASALGQLLNEYRYVLMKIAAVAIIVFGLFHMGILKIGFLYKEKRINAVFKKSSILNSLLFGAAFAFGWTPCIGPILSSVLFIAGTSESAAFGGYLLTIYSMGLSIPFIITAALMEYMVKKLKLIQRYSSIINTVSGIILIFLGIALYTGWLNKLTQF</sequence>
<feature type="transmembrane region" description="Helical" evidence="6">
    <location>
        <begin position="82"/>
        <end position="106"/>
    </location>
</feature>
<feature type="transmembrane region" description="Helical" evidence="6">
    <location>
        <begin position="162"/>
        <end position="186"/>
    </location>
</feature>
<dbReference type="EMBL" id="LKET01000043">
    <property type="protein sequence ID" value="KPU43064.1"/>
    <property type="molecule type" value="Genomic_DNA"/>
</dbReference>
<comment type="subcellular location">
    <subcellularLocation>
        <location evidence="1">Membrane</location>
        <topology evidence="1">Multi-pass membrane protein</topology>
    </subcellularLocation>
</comment>
<protein>
    <submittedName>
        <fullName evidence="8">Thiol:disulfide interchange protein DsbD</fullName>
        <ecNumber evidence="8">1.8.1.8</ecNumber>
    </submittedName>
</protein>
<reference evidence="8 9" key="1">
    <citation type="submission" date="2015-09" db="EMBL/GenBank/DDBJ databases">
        <title>Genome sequence of Oxobacter pfennigii DSM 3222.</title>
        <authorList>
            <person name="Poehlein A."/>
            <person name="Bengelsdorf F.R."/>
            <person name="Schiel-Bengelsdorf B."/>
            <person name="Duerre P."/>
            <person name="Daniel R."/>
        </authorList>
    </citation>
    <scope>NUCLEOTIDE SEQUENCE [LARGE SCALE GENOMIC DNA]</scope>
    <source>
        <strain evidence="8 9">DSM 3222</strain>
    </source>
</reference>
<dbReference type="AlphaFoldDB" id="A0A0N8NSV2"/>
<dbReference type="GO" id="GO:0017004">
    <property type="term" value="P:cytochrome complex assembly"/>
    <property type="evidence" value="ECO:0007669"/>
    <property type="project" value="InterPro"/>
</dbReference>
<proteinExistence type="inferred from homology"/>
<dbReference type="GO" id="GO:0047134">
    <property type="term" value="F:protein-disulfide reductase [NAD(P)H] activity"/>
    <property type="evidence" value="ECO:0007669"/>
    <property type="project" value="UniProtKB-EC"/>
</dbReference>
<dbReference type="InterPro" id="IPR051790">
    <property type="entry name" value="Cytochrome_c-biogenesis_DsbD"/>
</dbReference>
<evidence type="ECO:0000313" key="8">
    <source>
        <dbReference type="EMBL" id="KPU43064.1"/>
    </source>
</evidence>
<evidence type="ECO:0000313" key="9">
    <source>
        <dbReference type="Proteomes" id="UP000050326"/>
    </source>
</evidence>
<organism evidence="8 9">
    <name type="scientific">Oxobacter pfennigii</name>
    <dbReference type="NCBI Taxonomy" id="36849"/>
    <lineage>
        <taxon>Bacteria</taxon>
        <taxon>Bacillati</taxon>
        <taxon>Bacillota</taxon>
        <taxon>Clostridia</taxon>
        <taxon>Eubacteriales</taxon>
        <taxon>Clostridiaceae</taxon>
        <taxon>Oxobacter</taxon>
    </lineage>
</organism>
<dbReference type="PANTHER" id="PTHR31272">
    <property type="entry name" value="CYTOCHROME C-TYPE BIOGENESIS PROTEIN HI_1454-RELATED"/>
    <property type="match status" value="1"/>
</dbReference>
<evidence type="ECO:0000256" key="5">
    <source>
        <dbReference type="ARBA" id="ARBA00023136"/>
    </source>
</evidence>
<dbReference type="InterPro" id="IPR003834">
    <property type="entry name" value="Cyt_c_assmbl_TM_dom"/>
</dbReference>
<feature type="domain" description="Cytochrome C biogenesis protein transmembrane" evidence="7">
    <location>
        <begin position="6"/>
        <end position="214"/>
    </location>
</feature>
<feature type="transmembrane region" description="Helical" evidence="6">
    <location>
        <begin position="6"/>
        <end position="32"/>
    </location>
</feature>
<accession>A0A0N8NSV2</accession>